<dbReference type="EMBL" id="JABSNO010000002">
    <property type="protein sequence ID" value="NRS91424.1"/>
    <property type="molecule type" value="Genomic_DNA"/>
</dbReference>
<feature type="chain" id="PRO_5035329736" evidence="2">
    <location>
        <begin position="20"/>
        <end position="574"/>
    </location>
</feature>
<keyword evidence="5" id="KW-1185">Reference proteome</keyword>
<dbReference type="Proteomes" id="UP000610746">
    <property type="component" value="Unassembled WGS sequence"/>
</dbReference>
<dbReference type="Pfam" id="PF13100">
    <property type="entry name" value="OstA_2"/>
    <property type="match status" value="1"/>
</dbReference>
<gene>
    <name evidence="4" type="ORF">HNQ03_000490</name>
</gene>
<proteinExistence type="predicted"/>
<evidence type="ECO:0000256" key="1">
    <source>
        <dbReference type="ARBA" id="ARBA00023237"/>
    </source>
</evidence>
<keyword evidence="1" id="KW-0998">Cell outer membrane</keyword>
<dbReference type="RefSeq" id="WP_173778051.1">
    <property type="nucleotide sequence ID" value="NZ_JABSNO010000002.1"/>
</dbReference>
<dbReference type="Gene3D" id="2.60.450.10">
    <property type="entry name" value="Lipopolysaccharide (LPS) transport protein A like domain"/>
    <property type="match status" value="3"/>
</dbReference>
<dbReference type="GO" id="GO:1990351">
    <property type="term" value="C:transporter complex"/>
    <property type="evidence" value="ECO:0007669"/>
    <property type="project" value="TreeGrafter"/>
</dbReference>
<evidence type="ECO:0000313" key="5">
    <source>
        <dbReference type="Proteomes" id="UP000610746"/>
    </source>
</evidence>
<feature type="domain" description="Organic solvent tolerance-like N-terminal" evidence="3">
    <location>
        <begin position="44"/>
        <end position="195"/>
    </location>
</feature>
<organism evidence="4 5">
    <name type="scientific">Frigoriflavimonas asaccharolytica</name>
    <dbReference type="NCBI Taxonomy" id="2735899"/>
    <lineage>
        <taxon>Bacteria</taxon>
        <taxon>Pseudomonadati</taxon>
        <taxon>Bacteroidota</taxon>
        <taxon>Flavobacteriia</taxon>
        <taxon>Flavobacteriales</taxon>
        <taxon>Weeksellaceae</taxon>
        <taxon>Frigoriflavimonas</taxon>
    </lineage>
</organism>
<feature type="signal peptide" evidence="2">
    <location>
        <begin position="1"/>
        <end position="19"/>
    </location>
</feature>
<name>A0A8J8G8G6_9FLAO</name>
<sequence>MKRIFLFLLLICISIPAFGQKTPAKDPYFNKNPKPTQNPEDIVQHDHSDFFGVDPLLYDGNRYFKGNVQFNNKGSIINADLVIVYEDRKFIKAIGNVVLKNPDGSIITAEEMEYDGETQKGIARKNVVLQDPKQTIKTDILYYDRISNQAYFNTGGTITTAESTIYSKTATYFTNTRLIDLSGDVGINTTDYKIDGSNIKQNQNTGVANFTGPTTITNKKNPANKVYTESGTYNMQTKEVYLNKNSKIYYNGKTLTGDKLYFNQITGFGTGKGNVVLRDPKENRYIKGDYGEIYEKIDSAMITGNAYAVRILEKDSMYFSAERIITFQKLDSLLAKKSYLRAYKKARFYKSNAQARADSMSFNETDGILRLNVKPILWSGAKQVTGDLINAYFDTKKEFIDSLKVVNNAFAISKVDSLNIKDEFHQVKGKLMNVYYENNNIKVATVVGNAQAITYADDQNEKTKEVERIGVTLTACGTIEALFEENTVQILSCKIASQNNVYPMSFISKEERFFPDFNYNTKDRIKKWQDILVDSPNYPEVVYESDNGLFNAAKAEVDKIKAAEEAKKPKRERK</sequence>
<comment type="caution">
    <text evidence="4">The sequence shown here is derived from an EMBL/GenBank/DDBJ whole genome shotgun (WGS) entry which is preliminary data.</text>
</comment>
<evidence type="ECO:0000256" key="2">
    <source>
        <dbReference type="SAM" id="SignalP"/>
    </source>
</evidence>
<protein>
    <submittedName>
        <fullName evidence="4">Lipopolysaccharide assembly outer membrane protein LptD (OstA)</fullName>
    </submittedName>
</protein>
<dbReference type="GO" id="GO:0009279">
    <property type="term" value="C:cell outer membrane"/>
    <property type="evidence" value="ECO:0007669"/>
    <property type="project" value="TreeGrafter"/>
</dbReference>
<dbReference type="InterPro" id="IPR005653">
    <property type="entry name" value="OstA-like_N"/>
</dbReference>
<dbReference type="InterPro" id="IPR050218">
    <property type="entry name" value="LptD"/>
</dbReference>
<accession>A0A8J8G8G6</accession>
<evidence type="ECO:0000259" key="3">
    <source>
        <dbReference type="Pfam" id="PF13100"/>
    </source>
</evidence>
<keyword evidence="1" id="KW-0472">Membrane</keyword>
<keyword evidence="2" id="KW-0732">Signal</keyword>
<dbReference type="PANTHER" id="PTHR30189">
    <property type="entry name" value="LPS-ASSEMBLY PROTEIN"/>
    <property type="match status" value="1"/>
</dbReference>
<reference evidence="4" key="1">
    <citation type="submission" date="2020-05" db="EMBL/GenBank/DDBJ databases">
        <title>Genomic Encyclopedia of Type Strains, Phase IV (KMG-V): Genome sequencing to study the core and pangenomes of soil and plant-associated prokaryotes.</title>
        <authorList>
            <person name="Whitman W."/>
        </authorList>
    </citation>
    <scope>NUCLEOTIDE SEQUENCE</scope>
    <source>
        <strain evidence="4">16F</strain>
    </source>
</reference>
<dbReference type="PANTHER" id="PTHR30189:SF1">
    <property type="entry name" value="LPS-ASSEMBLY PROTEIN LPTD"/>
    <property type="match status" value="1"/>
</dbReference>
<evidence type="ECO:0000313" key="4">
    <source>
        <dbReference type="EMBL" id="NRS91424.1"/>
    </source>
</evidence>
<dbReference type="AlphaFoldDB" id="A0A8J8G8G6"/>